<dbReference type="InParanoid" id="A0A1Z5S4X4"/>
<accession>A0A1Z5S4X4</accession>
<dbReference type="EMBL" id="CM000760">
    <property type="protein sequence ID" value="OQU90968.1"/>
    <property type="molecule type" value="Genomic_DNA"/>
</dbReference>
<organism evidence="1 2">
    <name type="scientific">Sorghum bicolor</name>
    <name type="common">Sorghum</name>
    <name type="synonym">Sorghum vulgare</name>
    <dbReference type="NCBI Taxonomy" id="4558"/>
    <lineage>
        <taxon>Eukaryota</taxon>
        <taxon>Viridiplantae</taxon>
        <taxon>Streptophyta</taxon>
        <taxon>Embryophyta</taxon>
        <taxon>Tracheophyta</taxon>
        <taxon>Spermatophyta</taxon>
        <taxon>Magnoliopsida</taxon>
        <taxon>Liliopsida</taxon>
        <taxon>Poales</taxon>
        <taxon>Poaceae</taxon>
        <taxon>PACMAD clade</taxon>
        <taxon>Panicoideae</taxon>
        <taxon>Andropogonodae</taxon>
        <taxon>Andropogoneae</taxon>
        <taxon>Sorghinae</taxon>
        <taxon>Sorghum</taxon>
    </lineage>
</organism>
<name>A0A1Z5S4X4_SORBI</name>
<dbReference type="Proteomes" id="UP000000768">
    <property type="component" value="Chromosome 1"/>
</dbReference>
<proteinExistence type="predicted"/>
<evidence type="ECO:0000313" key="2">
    <source>
        <dbReference type="Proteomes" id="UP000000768"/>
    </source>
</evidence>
<dbReference type="Gramene" id="OQU90968">
    <property type="protein sequence ID" value="OQU90968"/>
    <property type="gene ID" value="SORBI_3001G086050"/>
</dbReference>
<gene>
    <name evidence="1" type="ORF">SORBI_3001G086050</name>
</gene>
<dbReference type="OMA" id="VAKANMW"/>
<reference evidence="1 2" key="1">
    <citation type="journal article" date="2009" name="Nature">
        <title>The Sorghum bicolor genome and the diversification of grasses.</title>
        <authorList>
            <person name="Paterson A.H."/>
            <person name="Bowers J.E."/>
            <person name="Bruggmann R."/>
            <person name="Dubchak I."/>
            <person name="Grimwood J."/>
            <person name="Gundlach H."/>
            <person name="Haberer G."/>
            <person name="Hellsten U."/>
            <person name="Mitros T."/>
            <person name="Poliakov A."/>
            <person name="Schmutz J."/>
            <person name="Spannagl M."/>
            <person name="Tang H."/>
            <person name="Wang X."/>
            <person name="Wicker T."/>
            <person name="Bharti A.K."/>
            <person name="Chapman J."/>
            <person name="Feltus F.A."/>
            <person name="Gowik U."/>
            <person name="Grigoriev I.V."/>
            <person name="Lyons E."/>
            <person name="Maher C.A."/>
            <person name="Martis M."/>
            <person name="Narechania A."/>
            <person name="Otillar R.P."/>
            <person name="Penning B.W."/>
            <person name="Salamov A.A."/>
            <person name="Wang Y."/>
            <person name="Zhang L."/>
            <person name="Carpita N.C."/>
            <person name="Freeling M."/>
            <person name="Gingle A.R."/>
            <person name="Hash C.T."/>
            <person name="Keller B."/>
            <person name="Klein P."/>
            <person name="Kresovich S."/>
            <person name="McCann M.C."/>
            <person name="Ming R."/>
            <person name="Peterson D.G."/>
            <person name="Mehboob-ur-Rahman"/>
            <person name="Ware D."/>
            <person name="Westhoff P."/>
            <person name="Mayer K.F."/>
            <person name="Messing J."/>
            <person name="Rokhsar D.S."/>
        </authorList>
    </citation>
    <scope>NUCLEOTIDE SEQUENCE [LARGE SCALE GENOMIC DNA]</scope>
    <source>
        <strain evidence="2">cv. BTx623</strain>
    </source>
</reference>
<dbReference type="AlphaFoldDB" id="A0A1Z5S4X4"/>
<protein>
    <submittedName>
        <fullName evidence="1">Uncharacterized protein</fullName>
    </submittedName>
</protein>
<sequence>MALLKGVAKANMWKVRTEGNELQAGVCSELTSQQTKSYWRTISPSLDCTSYMVSYGYIYQAMGGICPVLSSEASEQQHHEGLGVFLHGRWLGRICSCIQSKYIPLS</sequence>
<keyword evidence="2" id="KW-1185">Reference proteome</keyword>
<evidence type="ECO:0000313" key="1">
    <source>
        <dbReference type="EMBL" id="OQU90968.1"/>
    </source>
</evidence>
<reference evidence="2" key="2">
    <citation type="journal article" date="2018" name="Plant J.">
        <title>The Sorghum bicolor reference genome: improved assembly, gene annotations, a transcriptome atlas, and signatures of genome organization.</title>
        <authorList>
            <person name="McCormick R.F."/>
            <person name="Truong S.K."/>
            <person name="Sreedasyam A."/>
            <person name="Jenkins J."/>
            <person name="Shu S."/>
            <person name="Sims D."/>
            <person name="Kennedy M."/>
            <person name="Amirebrahimi M."/>
            <person name="Weers B.D."/>
            <person name="McKinley B."/>
            <person name="Mattison A."/>
            <person name="Morishige D.T."/>
            <person name="Grimwood J."/>
            <person name="Schmutz J."/>
            <person name="Mullet J.E."/>
        </authorList>
    </citation>
    <scope>NUCLEOTIDE SEQUENCE [LARGE SCALE GENOMIC DNA]</scope>
    <source>
        <strain evidence="2">cv. BTx623</strain>
    </source>
</reference>